<dbReference type="HOGENOM" id="CLU_066192_44_4_0"/>
<evidence type="ECO:0000259" key="2">
    <source>
        <dbReference type="PROSITE" id="PS50943"/>
    </source>
</evidence>
<dbReference type="PANTHER" id="PTHR46558:SF4">
    <property type="entry name" value="DNA-BIDING PHAGE PROTEIN"/>
    <property type="match status" value="1"/>
</dbReference>
<feature type="domain" description="HTH cro/C1-type" evidence="2">
    <location>
        <begin position="5"/>
        <end position="60"/>
    </location>
</feature>
<name>C5CEZ7_KOSOT</name>
<dbReference type="PANTHER" id="PTHR46558">
    <property type="entry name" value="TRACRIPTIONAL REGULATORY PROTEIN-RELATED-RELATED"/>
    <property type="match status" value="1"/>
</dbReference>
<reference evidence="3 4" key="2">
    <citation type="journal article" date="2011" name="J. Bacteriol.">
        <title>Genome Sequence of Kosmotoga olearia Strain TBF 19.5.1, a Thermophilic Bacterium with a Wide Growth Temperature Range, Isolated from the Troll B Oil Platform in the North Sea.</title>
        <authorList>
            <person name="Swithers K.S."/>
            <person name="Dipippo J.L."/>
            <person name="Bruce D.C."/>
            <person name="Detter C."/>
            <person name="Tapia R."/>
            <person name="Han S."/>
            <person name="Goodwin L.A."/>
            <person name="Han J."/>
            <person name="Woyke T."/>
            <person name="Pitluck S."/>
            <person name="Pennacchio L."/>
            <person name="Nolan M."/>
            <person name="Mikhailova N."/>
            <person name="Land M.L."/>
            <person name="Nesbo C.L."/>
            <person name="Gogarten J.P."/>
            <person name="Noll K.M."/>
        </authorList>
    </citation>
    <scope>NUCLEOTIDE SEQUENCE [LARGE SCALE GENOMIC DNA]</scope>
    <source>
        <strain evidence="4">ATCC BAA-1733 / DSM 21960 / TBF 19.5.1</strain>
    </source>
</reference>
<dbReference type="PROSITE" id="PS50943">
    <property type="entry name" value="HTH_CROC1"/>
    <property type="match status" value="1"/>
</dbReference>
<dbReference type="KEGG" id="kol:Kole_0608"/>
<dbReference type="InterPro" id="IPR001387">
    <property type="entry name" value="Cro/C1-type_HTH"/>
</dbReference>
<dbReference type="SMART" id="SM00530">
    <property type="entry name" value="HTH_XRE"/>
    <property type="match status" value="1"/>
</dbReference>
<dbReference type="InterPro" id="IPR010982">
    <property type="entry name" value="Lambda_DNA-bd_dom_sf"/>
</dbReference>
<dbReference type="CDD" id="cd00093">
    <property type="entry name" value="HTH_XRE"/>
    <property type="match status" value="1"/>
</dbReference>
<dbReference type="Gene3D" id="1.10.260.40">
    <property type="entry name" value="lambda repressor-like DNA-binding domains"/>
    <property type="match status" value="1"/>
</dbReference>
<accession>C5CEZ7</accession>
<evidence type="ECO:0000313" key="3">
    <source>
        <dbReference type="EMBL" id="ACR79326.1"/>
    </source>
</evidence>
<dbReference type="SUPFAM" id="SSF47413">
    <property type="entry name" value="lambda repressor-like DNA-binding domains"/>
    <property type="match status" value="1"/>
</dbReference>
<evidence type="ECO:0000313" key="4">
    <source>
        <dbReference type="Proteomes" id="UP000002382"/>
    </source>
</evidence>
<dbReference type="EMBL" id="CP001634">
    <property type="protein sequence ID" value="ACR79326.1"/>
    <property type="molecule type" value="Genomic_DNA"/>
</dbReference>
<reference evidence="3 4" key="1">
    <citation type="submission" date="2009-06" db="EMBL/GenBank/DDBJ databases">
        <title>Complete sequence of Thermotogales bacterium TBF 19.5.1.</title>
        <authorList>
            <consortium name="US DOE Joint Genome Institute"/>
            <person name="Lucas S."/>
            <person name="Copeland A."/>
            <person name="Lapidus A."/>
            <person name="Glavina del Rio T."/>
            <person name="Tice H."/>
            <person name="Bruce D."/>
            <person name="Goodwin L."/>
            <person name="Pitluck S."/>
            <person name="Chertkov O."/>
            <person name="Brettin T."/>
            <person name="Detter J.C."/>
            <person name="Han C."/>
            <person name="Schmutz J."/>
            <person name="Larimer F."/>
            <person name="Land M."/>
            <person name="Hauser L."/>
            <person name="Kyrpides N."/>
            <person name="Ovchinnikova G."/>
            <person name="Noll K."/>
        </authorList>
    </citation>
    <scope>NUCLEOTIDE SEQUENCE [LARGE SCALE GENOMIC DNA]</scope>
    <source>
        <strain evidence="4">ATCC BAA-1733 / DSM 21960 / TBF 19.5.1</strain>
    </source>
</reference>
<dbReference type="STRING" id="521045.Kole_0608"/>
<keyword evidence="4" id="KW-1185">Reference proteome</keyword>
<protein>
    <submittedName>
        <fullName evidence="3">Transcriptional regulator, XRE family</fullName>
    </submittedName>
</protein>
<evidence type="ECO:0000256" key="1">
    <source>
        <dbReference type="ARBA" id="ARBA00023125"/>
    </source>
</evidence>
<organism evidence="3 4">
    <name type="scientific">Kosmotoga olearia (strain ATCC BAA-1733 / DSM 21960 / TBF 19.5.1)</name>
    <dbReference type="NCBI Taxonomy" id="521045"/>
    <lineage>
        <taxon>Bacteria</taxon>
        <taxon>Thermotogati</taxon>
        <taxon>Thermotogota</taxon>
        <taxon>Thermotogae</taxon>
        <taxon>Kosmotogales</taxon>
        <taxon>Kosmotogaceae</taxon>
        <taxon>Kosmotoga</taxon>
    </lineage>
</organism>
<dbReference type="AlphaFoldDB" id="C5CEZ7"/>
<dbReference type="GO" id="GO:0003677">
    <property type="term" value="F:DNA binding"/>
    <property type="evidence" value="ECO:0007669"/>
    <property type="project" value="UniProtKB-KW"/>
</dbReference>
<keyword evidence="1" id="KW-0238">DNA-binding</keyword>
<gene>
    <name evidence="3" type="ordered locus">Kole_0608</name>
</gene>
<dbReference type="Pfam" id="PF01381">
    <property type="entry name" value="HTH_3"/>
    <property type="match status" value="1"/>
</dbReference>
<proteinExistence type="predicted"/>
<sequence>MVNYIKKVRITKGEITQEELARRVGVTRQTIIYIEKGKFNPSVKLALKIAKVLGCSVEELFELEEGDWI</sequence>
<dbReference type="OrthoDB" id="48775at2"/>
<dbReference type="Proteomes" id="UP000002382">
    <property type="component" value="Chromosome"/>
</dbReference>
<dbReference type="eggNOG" id="COG1476">
    <property type="taxonomic scope" value="Bacteria"/>
</dbReference>
<dbReference type="RefSeq" id="WP_012745108.1">
    <property type="nucleotide sequence ID" value="NC_012785.1"/>
</dbReference>